<keyword evidence="3" id="KW-1185">Reference proteome</keyword>
<feature type="compositionally biased region" description="Pro residues" evidence="1">
    <location>
        <begin position="17"/>
        <end position="28"/>
    </location>
</feature>
<feature type="compositionally biased region" description="Low complexity" evidence="1">
    <location>
        <begin position="106"/>
        <end position="115"/>
    </location>
</feature>
<name>A0A8R1IB81_CAEJA</name>
<dbReference type="EnsemblMetazoa" id="CJA20733.1">
    <property type="protein sequence ID" value="CJA20733.1"/>
    <property type="gene ID" value="WBGene00176305"/>
</dbReference>
<evidence type="ECO:0000256" key="1">
    <source>
        <dbReference type="SAM" id="MobiDB-lite"/>
    </source>
</evidence>
<feature type="compositionally biased region" description="Basic and acidic residues" evidence="1">
    <location>
        <begin position="124"/>
        <end position="137"/>
    </location>
</feature>
<feature type="compositionally biased region" description="Acidic residues" evidence="1">
    <location>
        <begin position="191"/>
        <end position="211"/>
    </location>
</feature>
<feature type="compositionally biased region" description="Basic and acidic residues" evidence="1">
    <location>
        <begin position="232"/>
        <end position="241"/>
    </location>
</feature>
<dbReference type="AlphaFoldDB" id="A0A8R1IB81"/>
<organism evidence="2 3">
    <name type="scientific">Caenorhabditis japonica</name>
    <dbReference type="NCBI Taxonomy" id="281687"/>
    <lineage>
        <taxon>Eukaryota</taxon>
        <taxon>Metazoa</taxon>
        <taxon>Ecdysozoa</taxon>
        <taxon>Nematoda</taxon>
        <taxon>Chromadorea</taxon>
        <taxon>Rhabditida</taxon>
        <taxon>Rhabditina</taxon>
        <taxon>Rhabditomorpha</taxon>
        <taxon>Rhabditoidea</taxon>
        <taxon>Rhabditidae</taxon>
        <taxon>Peloderinae</taxon>
        <taxon>Caenorhabditis</taxon>
    </lineage>
</organism>
<sequence length="257" mass="27458">MVQTRRKKAAVAAEQSAPPPPPPPPQPNTPVKRAKRGRPPKVRPEVTPTSSTLNGSISTDFDSQESCESFVTNEADSIMEKPISKRRSSAKIKIGPIKKLPEPCLAEAHSSTSSESVKKVTRRKKDDDDQEVAKKEVEEVDNEEIPADPTVSSSCSAPEVEPEKEQESIPEQLPMEEIPPSASSSMSPGPDESESMDIADSESENGNEADEPTATSSAASSSGRVSAAEPPSGEREIHVDVSEGYNSTVPSGLPSWE</sequence>
<feature type="compositionally biased region" description="Low complexity" evidence="1">
    <location>
        <begin position="214"/>
        <end position="228"/>
    </location>
</feature>
<feature type="compositionally biased region" description="Low complexity" evidence="1">
    <location>
        <begin position="175"/>
        <end position="190"/>
    </location>
</feature>
<dbReference type="Proteomes" id="UP000005237">
    <property type="component" value="Unassembled WGS sequence"/>
</dbReference>
<reference evidence="2" key="2">
    <citation type="submission" date="2022-06" db="UniProtKB">
        <authorList>
            <consortium name="EnsemblMetazoa"/>
        </authorList>
    </citation>
    <scope>IDENTIFICATION</scope>
    <source>
        <strain evidence="2">DF5081</strain>
    </source>
</reference>
<evidence type="ECO:0000313" key="2">
    <source>
        <dbReference type="EnsemblMetazoa" id="CJA20733.1"/>
    </source>
</evidence>
<feature type="compositionally biased region" description="Basic residues" evidence="1">
    <location>
        <begin position="32"/>
        <end position="41"/>
    </location>
</feature>
<accession>A0A8R1IB81</accession>
<proteinExistence type="predicted"/>
<reference evidence="3" key="1">
    <citation type="submission" date="2010-08" db="EMBL/GenBank/DDBJ databases">
        <authorList>
            <consortium name="Caenorhabditis japonica Sequencing Consortium"/>
            <person name="Wilson R.K."/>
        </authorList>
    </citation>
    <scope>NUCLEOTIDE SEQUENCE [LARGE SCALE GENOMIC DNA]</scope>
    <source>
        <strain evidence="3">DF5081</strain>
    </source>
</reference>
<feature type="region of interest" description="Disordered" evidence="1">
    <location>
        <begin position="1"/>
        <end position="257"/>
    </location>
</feature>
<feature type="compositionally biased region" description="Polar residues" evidence="1">
    <location>
        <begin position="47"/>
        <end position="75"/>
    </location>
</feature>
<evidence type="ECO:0000313" key="3">
    <source>
        <dbReference type="Proteomes" id="UP000005237"/>
    </source>
</evidence>
<protein>
    <submittedName>
        <fullName evidence="2">Uncharacterized protein</fullName>
    </submittedName>
</protein>